<keyword evidence="6 8" id="KW-0472">Membrane</keyword>
<dbReference type="EMBL" id="JACJVO010000038">
    <property type="protein sequence ID" value="MBB6734878.1"/>
    <property type="molecule type" value="Genomic_DNA"/>
</dbReference>
<feature type="transmembrane region" description="Helical" evidence="8">
    <location>
        <begin position="137"/>
        <end position="156"/>
    </location>
</feature>
<evidence type="ECO:0000259" key="9">
    <source>
        <dbReference type="PROSITE" id="PS50850"/>
    </source>
</evidence>
<feature type="transmembrane region" description="Helical" evidence="8">
    <location>
        <begin position="104"/>
        <end position="125"/>
    </location>
</feature>
<dbReference type="GO" id="GO:0022857">
    <property type="term" value="F:transmembrane transporter activity"/>
    <property type="evidence" value="ECO:0007669"/>
    <property type="project" value="InterPro"/>
</dbReference>
<dbReference type="PANTHER" id="PTHR23501">
    <property type="entry name" value="MAJOR FACILITATOR SUPERFAMILY"/>
    <property type="match status" value="1"/>
</dbReference>
<feature type="compositionally biased region" description="Gly residues" evidence="7">
    <location>
        <begin position="501"/>
        <end position="510"/>
    </location>
</feature>
<evidence type="ECO:0000256" key="7">
    <source>
        <dbReference type="SAM" id="MobiDB-lite"/>
    </source>
</evidence>
<proteinExistence type="predicted"/>
<feature type="transmembrane region" description="Helical" evidence="8">
    <location>
        <begin position="195"/>
        <end position="214"/>
    </location>
</feature>
<evidence type="ECO:0000256" key="4">
    <source>
        <dbReference type="ARBA" id="ARBA00022692"/>
    </source>
</evidence>
<reference evidence="10 11" key="1">
    <citation type="submission" date="2020-08" db="EMBL/GenBank/DDBJ databases">
        <title>Cohnella phylogeny.</title>
        <authorList>
            <person name="Dunlap C."/>
        </authorList>
    </citation>
    <scope>NUCLEOTIDE SEQUENCE [LARGE SCALE GENOMIC DNA]</scope>
    <source>
        <strain evidence="10 11">CBP 2801</strain>
    </source>
</reference>
<evidence type="ECO:0000256" key="6">
    <source>
        <dbReference type="ARBA" id="ARBA00023136"/>
    </source>
</evidence>
<evidence type="ECO:0000256" key="5">
    <source>
        <dbReference type="ARBA" id="ARBA00022989"/>
    </source>
</evidence>
<feature type="transmembrane region" description="Helical" evidence="8">
    <location>
        <begin position="330"/>
        <end position="349"/>
    </location>
</feature>
<accession>A0A7X0SRM0</accession>
<feature type="transmembrane region" description="Helical" evidence="8">
    <location>
        <begin position="76"/>
        <end position="98"/>
    </location>
</feature>
<dbReference type="InterPro" id="IPR036259">
    <property type="entry name" value="MFS_trans_sf"/>
</dbReference>
<feature type="transmembrane region" description="Helical" evidence="8">
    <location>
        <begin position="355"/>
        <end position="375"/>
    </location>
</feature>
<dbReference type="PRINTS" id="PR01036">
    <property type="entry name" value="TCRTETB"/>
</dbReference>
<comment type="caution">
    <text evidence="10">The sequence shown here is derived from an EMBL/GenBank/DDBJ whole genome shotgun (WGS) entry which is preliminary data.</text>
</comment>
<name>A0A7X0SRM0_9BACL</name>
<dbReference type="CDD" id="cd17502">
    <property type="entry name" value="MFS_Azr1_MDR_like"/>
    <property type="match status" value="1"/>
</dbReference>
<feature type="transmembrane region" description="Helical" evidence="8">
    <location>
        <begin position="266"/>
        <end position="289"/>
    </location>
</feature>
<organism evidence="10 11">
    <name type="scientific">Cohnella zeiphila</name>
    <dbReference type="NCBI Taxonomy" id="2761120"/>
    <lineage>
        <taxon>Bacteria</taxon>
        <taxon>Bacillati</taxon>
        <taxon>Bacillota</taxon>
        <taxon>Bacilli</taxon>
        <taxon>Bacillales</taxon>
        <taxon>Paenibacillaceae</taxon>
        <taxon>Cohnella</taxon>
    </lineage>
</organism>
<evidence type="ECO:0000256" key="1">
    <source>
        <dbReference type="ARBA" id="ARBA00004651"/>
    </source>
</evidence>
<feature type="transmembrane region" description="Helical" evidence="8">
    <location>
        <begin position="396"/>
        <end position="413"/>
    </location>
</feature>
<feature type="transmembrane region" description="Helical" evidence="8">
    <location>
        <begin position="301"/>
        <end position="323"/>
    </location>
</feature>
<evidence type="ECO:0000256" key="2">
    <source>
        <dbReference type="ARBA" id="ARBA00022448"/>
    </source>
</evidence>
<feature type="region of interest" description="Disordered" evidence="7">
    <location>
        <begin position="500"/>
        <end position="522"/>
    </location>
</feature>
<dbReference type="SUPFAM" id="SSF103473">
    <property type="entry name" value="MFS general substrate transporter"/>
    <property type="match status" value="1"/>
</dbReference>
<evidence type="ECO:0000256" key="3">
    <source>
        <dbReference type="ARBA" id="ARBA00022475"/>
    </source>
</evidence>
<protein>
    <submittedName>
        <fullName evidence="10">MFS transporter</fullName>
    </submittedName>
</protein>
<keyword evidence="4 8" id="KW-0812">Transmembrane</keyword>
<keyword evidence="3" id="KW-1003">Cell membrane</keyword>
<dbReference type="GO" id="GO:0005886">
    <property type="term" value="C:plasma membrane"/>
    <property type="evidence" value="ECO:0007669"/>
    <property type="project" value="UniProtKB-SubCell"/>
</dbReference>
<comment type="subcellular location">
    <subcellularLocation>
        <location evidence="1">Cell membrane</location>
        <topology evidence="1">Multi-pass membrane protein</topology>
    </subcellularLocation>
</comment>
<dbReference type="Proteomes" id="UP000564644">
    <property type="component" value="Unassembled WGS sequence"/>
</dbReference>
<dbReference type="Gene3D" id="1.20.1720.10">
    <property type="entry name" value="Multidrug resistance protein D"/>
    <property type="match status" value="1"/>
</dbReference>
<dbReference type="InterPro" id="IPR020846">
    <property type="entry name" value="MFS_dom"/>
</dbReference>
<feature type="transmembrane region" description="Helical" evidence="8">
    <location>
        <begin position="472"/>
        <end position="491"/>
    </location>
</feature>
<feature type="domain" description="Major facilitator superfamily (MFS) profile" evidence="9">
    <location>
        <begin position="11"/>
        <end position="495"/>
    </location>
</feature>
<dbReference type="NCBIfam" id="TIGR00711">
    <property type="entry name" value="efflux_EmrB"/>
    <property type="match status" value="1"/>
</dbReference>
<dbReference type="InterPro" id="IPR011701">
    <property type="entry name" value="MFS"/>
</dbReference>
<evidence type="ECO:0000256" key="8">
    <source>
        <dbReference type="SAM" id="Phobius"/>
    </source>
</evidence>
<gene>
    <name evidence="10" type="ORF">H7C18_28605</name>
</gene>
<keyword evidence="2" id="KW-0813">Transport</keyword>
<dbReference type="Gene3D" id="1.20.1250.20">
    <property type="entry name" value="MFS general substrate transporter like domains"/>
    <property type="match status" value="1"/>
</dbReference>
<feature type="transmembrane region" description="Helical" evidence="8">
    <location>
        <begin position="47"/>
        <end position="64"/>
    </location>
</feature>
<dbReference type="Pfam" id="PF07690">
    <property type="entry name" value="MFS_1"/>
    <property type="match status" value="1"/>
</dbReference>
<dbReference type="RefSeq" id="WP_185132540.1">
    <property type="nucleotide sequence ID" value="NZ_JACJVO010000038.1"/>
</dbReference>
<keyword evidence="11" id="KW-1185">Reference proteome</keyword>
<evidence type="ECO:0000313" key="10">
    <source>
        <dbReference type="EMBL" id="MBB6734878.1"/>
    </source>
</evidence>
<feature type="transmembrane region" description="Helical" evidence="8">
    <location>
        <begin position="162"/>
        <end position="183"/>
    </location>
</feature>
<sequence length="522" mass="55079">MAVQKNRLGLILAGLMLGIFVAAIDNTIVATAMGTIVSDLGGLDKFVWVTSAYLVTEMAGMPIFGKLSDMYGRKRFFVLGIFLFLLGSVLCGTAHNIVELSIYRAIQGIGGGALMPIAFTVLFDVVPMEKRGSMSGIFGAVFGTSSLFGPLLGAYIVDHIDWRWIFYINLPIGLAALALILFFYKESVEHAKQRIDWWGAATLVGSVVCLMFALELGGQQYAWGSAQILSLFAGAAVLLIVFLFAEAKAEEPIISYAMFRRRLFAASTLTGLFYGAGFVTFAMYIPIFVQGVNGGSATNSGLILLPMTLGSVFSSQIGAFFTTKTSYRNVMIASGLIFILGTVLLSTLTPDTSQLLLTLYMIVAGVGVGFSFSVLGMASMHGFDARQRGSASSTMSFVRSLGMTVGLTVFGILQRNAMTSKLADVAGGGGGAPGGNSLGSVRESLSSEKRAAIPKDVLTKIIDALSSSITHMFMWAVAAAVLALIAVLFMGRDRLQLPAKGGKGGKGAKGGAQAQTDYGGGH</sequence>
<dbReference type="AlphaFoldDB" id="A0A7X0SRM0"/>
<dbReference type="InterPro" id="IPR004638">
    <property type="entry name" value="EmrB-like"/>
</dbReference>
<feature type="transmembrane region" description="Helical" evidence="8">
    <location>
        <begin position="226"/>
        <end position="245"/>
    </location>
</feature>
<dbReference type="FunFam" id="1.20.1720.10:FF:000004">
    <property type="entry name" value="EmrB/QacA family drug resistance transporter"/>
    <property type="match status" value="1"/>
</dbReference>
<evidence type="ECO:0000313" key="11">
    <source>
        <dbReference type="Proteomes" id="UP000564644"/>
    </source>
</evidence>
<dbReference type="PROSITE" id="PS50850">
    <property type="entry name" value="MFS"/>
    <property type="match status" value="1"/>
</dbReference>
<keyword evidence="5 8" id="KW-1133">Transmembrane helix</keyword>
<dbReference type="PANTHER" id="PTHR23501:SF170">
    <property type="entry name" value="MULTIDRUG RESISTANCE PROTEIN 3"/>
    <property type="match status" value="1"/>
</dbReference>